<comment type="caution">
    <text evidence="1">The sequence shown here is derived from an EMBL/GenBank/DDBJ whole genome shotgun (WGS) entry which is preliminary data.</text>
</comment>
<accession>A0ABR2GV33</accession>
<evidence type="ECO:0000313" key="1">
    <source>
        <dbReference type="EMBL" id="KAK8837789.1"/>
    </source>
</evidence>
<organism evidence="1 2">
    <name type="scientific">Tritrichomonas musculus</name>
    <dbReference type="NCBI Taxonomy" id="1915356"/>
    <lineage>
        <taxon>Eukaryota</taxon>
        <taxon>Metamonada</taxon>
        <taxon>Parabasalia</taxon>
        <taxon>Tritrichomonadida</taxon>
        <taxon>Tritrichomonadidae</taxon>
        <taxon>Tritrichomonas</taxon>
    </lineage>
</organism>
<dbReference type="Proteomes" id="UP001470230">
    <property type="component" value="Unassembled WGS sequence"/>
</dbReference>
<dbReference type="EMBL" id="JAPFFF010000058">
    <property type="protein sequence ID" value="KAK8837789.1"/>
    <property type="molecule type" value="Genomic_DNA"/>
</dbReference>
<dbReference type="PANTHER" id="PTHR31975">
    <property type="entry name" value="BUD SITE SELECTION PROTEIN 7-RELATED"/>
    <property type="match status" value="1"/>
</dbReference>
<protein>
    <submittedName>
        <fullName evidence="1">Uncharacterized protein</fullName>
    </submittedName>
</protein>
<gene>
    <name evidence="1" type="ORF">M9Y10_036327</name>
</gene>
<dbReference type="InterPro" id="IPR015374">
    <property type="entry name" value="ChAPs"/>
</dbReference>
<dbReference type="PANTHER" id="PTHR31975:SF1">
    <property type="entry name" value="BUD SITE SELECTION PROTEIN 7-RELATED"/>
    <property type="match status" value="1"/>
</dbReference>
<keyword evidence="2" id="KW-1185">Reference proteome</keyword>
<name>A0ABR2GV33_9EUKA</name>
<proteinExistence type="predicted"/>
<sequence>MSSTIKNLYEITNHLYKDRRLSYSSIIGIGPDDLIAIDKQEKAFLQNPTLIPSYHQICGFEYNENSFSKYFEELVSRQEKGSYLPFTKSYVIIKGRAYTYNSFVKSDMCITAIPGEPTSTIQFVNSDLKDKAITDEVWKQIKICTSLRFYRASQPILYSLFGTRPTQSSALRVFHLENHLSYDDFCYTIDNHTITDELIASVASGILISLDISEISSFLSNYILRIPIIFSHILHLIGPMNELFTSLNPLFQKHIQLFSDDFDVIFPLLQYLLNKEKIDECNEFMPILINSFWSTPFCGIYIAKLAMQQNDTLKAITFMNAACFSKSWPASTVGMRNYSQTQNLKYNNPLVESKMIKSPFVGANAEFFKTVYQIIQKDDFQNKWDEFRDPVSFAKREKDKKNSTSKNNRKNSEKIQIKINSDNSSFSLLQKASKTMKNFATNKQIYVNWPKPNFEVIENKNDEIYLNDPGIDFVPPMPKFEIFNDFPISPFFHDVIKETTSLLNKRNELLSKEVLNDKAMDIYSILLLALRVDDEALFFKCYNYLYSNGANGIEKILLIYAKIKGYGIDLEELLQLEIKNSTQTENNAITYLECLASAFERLKESAK</sequence>
<reference evidence="1 2" key="1">
    <citation type="submission" date="2024-04" db="EMBL/GenBank/DDBJ databases">
        <title>Tritrichomonas musculus Genome.</title>
        <authorList>
            <person name="Alves-Ferreira E."/>
            <person name="Grigg M."/>
            <person name="Lorenzi H."/>
            <person name="Galac M."/>
        </authorList>
    </citation>
    <scope>NUCLEOTIDE SEQUENCE [LARGE SCALE GENOMIC DNA]</scope>
    <source>
        <strain evidence="1 2">EAF2021</strain>
    </source>
</reference>
<evidence type="ECO:0000313" key="2">
    <source>
        <dbReference type="Proteomes" id="UP001470230"/>
    </source>
</evidence>